<dbReference type="PANTHER" id="PTHR15678">
    <property type="entry name" value="ANTIGEN MLAA-22-RELATED"/>
    <property type="match status" value="1"/>
</dbReference>
<sequence length="1567" mass="178318">MLKVALLSGTELFFLYVVLIYLILSRLCPFLLAWIIQYKYKCSITIGRITLPYLGLRNVRINKNGYSIFFDRVGFTSSFVNSDAPKLLSVFITSASITKNSTKSSNGSPSSGGPTSTARRQKLRSPSFVSNLVQFLGIHISKLNVWGWINLDDKKGIHYNVTIDNISIDGCTTVGGSSICACIVVNLERVKGRVSENWLPTDEDLNSPLGSSYFNGQSGHTLMDFNCDFRLNLIFSPRNSGEFIEHFSIEVERLAICWGLKERSLNLFARLQRNRNVPSKKGVTSDRTMGPSLWFAMLEDIVFSQRIPKEMKFRIFETECRILDESSDSNFESRVSGFSFTSRCQIAKVAGNECISFESQFDLGLIRIEPDPHQCLFVDQFSNYIKLENRDLKMDLDITNFCLKSYDRLLQFSKTKFMSNSKIVDPLPSGTFIFQDTFCSASMKFEISELEVQINEKNGSLASLFLEADCRNLKQILSKDVSSIEVVLKNLNTSLNYVEEGIYRPIALDLLGFHLKREQIGAKITGSRLQIIPRIEEFLLPLLPSNEYVAAEPSEQYTSGTGNTFQSYLMGVNVEIFDSKLVYVSENHLCLNADLGKLFATSDTNNRKIDIERFEVFSSSNYSDCTLNPLFTIPKGDFTTKIAEDMVQYNINMSSNTIMYWSPLLHLQLSQFSKKISSILSKFGRKRELADNPSQQPLVPRTICVHFQKSFSIIAKLAKNHSVKFKSDNWRFEFGPDHFDWFCKTLKVSFDGIRIGRWDEFVMSKGPKVCGVTKPYRKSAGLSLKANKAWLVEVAKFSLTFPYGYNFGSAFNEEFMSCWKWLKKQHIKSNPDLSILWSDLFIKIKVVRIEVGDDPFEVKLRDNYELLEDEYYESLKRTQVLDSKINQLFKTNLMMSSSKLDELRNQLREKGSTIYIQRSKKLYENHPMRTHLLLWELEDIQMISMADPTMHGKDTVVKILQELDPDSPWPLDGLEFSTLWCRSIHFDVAKWRVQLRDFPQPLMESKNIHFWGKLAAGEAQATKRSLRRCDIEIGGPFEVDSIEKNMNTLKWYYDLNCDVECLSVAFGPCWEPVLAQCNLAFENIFSPPRDPSKPLPFWDKIRLLMHGRLYTAVNTLTHLLHASLNPYNTTEEMEVTWTDVAIAWTSGKIIFEGDLNIYVRTASKYDDCRMLHLPNVRLTFKLTWNCLADSNDHHAVTPCAPDKLPEYSSNQEHDSYRAFRSQNLNMNISLETRAGRAQTSPPTAVLYGSTLRWFENLKLILSGTTRPTKRGVLFRNTRLRKIPISRHYKKIRLSVSLNRFHVCYWVSFSMQSGVEIFSGKLSSSSEHQLALVPLSDGLIHRPKADWSVVYVNSELSDTEIWLQSSLQQEGTSEMNFHKPIEKFFFMSIDKLSYGRDALLGLGGAAETTDGNKKDTPQHRLVVHELKGAWTSSNRDVAFALIDSFVKVQQLKKNLSTEALKSFFSKHEVPSGSPLKNKSTNGDAKHPRAADISSPTSSTQNPRNQMGSSPLSGIQGQNAAASLLQKLISEAESRGVVFSEDLTAPPPQQTLHGLAQSSLDDVILQKWL</sequence>
<feature type="compositionally biased region" description="Polar residues" evidence="1">
    <location>
        <begin position="1492"/>
        <end position="1513"/>
    </location>
</feature>
<dbReference type="SMART" id="SM01214">
    <property type="entry name" value="Fmp27_GFWDK"/>
    <property type="match status" value="1"/>
</dbReference>
<dbReference type="InterPro" id="IPR045167">
    <property type="entry name" value="Hobbit"/>
</dbReference>
<evidence type="ECO:0000256" key="2">
    <source>
        <dbReference type="SAM" id="Phobius"/>
    </source>
</evidence>
<dbReference type="Proteomes" id="UP000708208">
    <property type="component" value="Unassembled WGS sequence"/>
</dbReference>
<keyword evidence="2" id="KW-0472">Membrane</keyword>
<feature type="region of interest" description="Disordered" evidence="1">
    <location>
        <begin position="1465"/>
        <end position="1513"/>
    </location>
</feature>
<dbReference type="PANTHER" id="PTHR15678:SF6">
    <property type="entry name" value="BRIDGE-LIKE LIPID TRANSFER PROTEIN FAMILY MEMBER 2"/>
    <property type="match status" value="1"/>
</dbReference>
<dbReference type="OrthoDB" id="1562405at2759"/>
<dbReference type="InterPro" id="IPR019441">
    <property type="entry name" value="FMP27/BLTP2/Hobbit_GFWDK_RBG"/>
</dbReference>
<feature type="non-terminal residue" evidence="4">
    <location>
        <position position="1"/>
    </location>
</feature>
<feature type="non-terminal residue" evidence="4">
    <location>
        <position position="1567"/>
    </location>
</feature>
<keyword evidence="2" id="KW-0812">Transmembrane</keyword>
<proteinExistence type="predicted"/>
<keyword evidence="5" id="KW-1185">Reference proteome</keyword>
<feature type="transmembrane region" description="Helical" evidence="2">
    <location>
        <begin position="12"/>
        <end position="36"/>
    </location>
</feature>
<evidence type="ECO:0000256" key="1">
    <source>
        <dbReference type="SAM" id="MobiDB-lite"/>
    </source>
</evidence>
<dbReference type="Pfam" id="PF10344">
    <property type="entry name" value="Hobbit"/>
    <property type="match status" value="2"/>
</dbReference>
<accession>A0A8J2L8H3</accession>
<feature type="compositionally biased region" description="Low complexity" evidence="1">
    <location>
        <begin position="99"/>
        <end position="118"/>
    </location>
</feature>
<name>A0A8J2L8H3_9HEXA</name>
<evidence type="ECO:0000313" key="4">
    <source>
        <dbReference type="EMBL" id="CAG7827208.1"/>
    </source>
</evidence>
<feature type="domain" description="FMP27/BLTP2/Hobbit GFWDK motif-containing RBG unit" evidence="3">
    <location>
        <begin position="997"/>
        <end position="1129"/>
    </location>
</feature>
<protein>
    <recommendedName>
        <fullName evidence="3">FMP27/BLTP2/Hobbit GFWDK motif-containing RBG unit domain-containing protein</fullName>
    </recommendedName>
</protein>
<reference evidence="4" key="1">
    <citation type="submission" date="2021-06" db="EMBL/GenBank/DDBJ databases">
        <authorList>
            <person name="Hodson N. C."/>
            <person name="Mongue J. A."/>
            <person name="Jaron S. K."/>
        </authorList>
    </citation>
    <scope>NUCLEOTIDE SEQUENCE</scope>
</reference>
<feature type="region of interest" description="Disordered" evidence="1">
    <location>
        <begin position="99"/>
        <end position="121"/>
    </location>
</feature>
<evidence type="ECO:0000259" key="3">
    <source>
        <dbReference type="SMART" id="SM01214"/>
    </source>
</evidence>
<gene>
    <name evidence="4" type="ORF">AFUS01_LOCUS37207</name>
</gene>
<evidence type="ECO:0000313" key="5">
    <source>
        <dbReference type="Proteomes" id="UP000708208"/>
    </source>
</evidence>
<dbReference type="EMBL" id="CAJVCH010542642">
    <property type="protein sequence ID" value="CAG7827208.1"/>
    <property type="molecule type" value="Genomic_DNA"/>
</dbReference>
<comment type="caution">
    <text evidence="4">The sequence shown here is derived from an EMBL/GenBank/DDBJ whole genome shotgun (WGS) entry which is preliminary data.</text>
</comment>
<organism evidence="4 5">
    <name type="scientific">Allacma fusca</name>
    <dbReference type="NCBI Taxonomy" id="39272"/>
    <lineage>
        <taxon>Eukaryota</taxon>
        <taxon>Metazoa</taxon>
        <taxon>Ecdysozoa</taxon>
        <taxon>Arthropoda</taxon>
        <taxon>Hexapoda</taxon>
        <taxon>Collembola</taxon>
        <taxon>Symphypleona</taxon>
        <taxon>Sminthuridae</taxon>
        <taxon>Allacma</taxon>
    </lineage>
</organism>
<keyword evidence="2" id="KW-1133">Transmembrane helix</keyword>